<dbReference type="GO" id="GO:0005544">
    <property type="term" value="F:calcium-dependent phospholipid binding"/>
    <property type="evidence" value="ECO:0007669"/>
    <property type="project" value="InterPro"/>
</dbReference>
<reference evidence="4" key="3">
    <citation type="submission" date="2015-02" db="UniProtKB">
        <authorList>
            <consortium name="EnsemblProtists"/>
        </authorList>
    </citation>
    <scope>IDENTIFICATION</scope>
    <source>
        <strain evidence="4">DAOM BR144</strain>
    </source>
</reference>
<dbReference type="SMART" id="SM00335">
    <property type="entry name" value="ANX"/>
    <property type="match status" value="4"/>
</dbReference>
<name>K3WZ30_GLOUD</name>
<dbReference type="GO" id="GO:0005509">
    <property type="term" value="F:calcium ion binding"/>
    <property type="evidence" value="ECO:0007669"/>
    <property type="project" value="InterPro"/>
</dbReference>
<dbReference type="VEuPathDB" id="FungiDB:PYU1_G010209"/>
<dbReference type="Pfam" id="PF00191">
    <property type="entry name" value="Annexin"/>
    <property type="match status" value="4"/>
</dbReference>
<dbReference type="InParanoid" id="K3WZ30"/>
<organism evidence="4 5">
    <name type="scientific">Globisporangium ultimum (strain ATCC 200006 / CBS 805.95 / DAOM BR144)</name>
    <name type="common">Pythium ultimum</name>
    <dbReference type="NCBI Taxonomy" id="431595"/>
    <lineage>
        <taxon>Eukaryota</taxon>
        <taxon>Sar</taxon>
        <taxon>Stramenopiles</taxon>
        <taxon>Oomycota</taxon>
        <taxon>Peronosporomycetes</taxon>
        <taxon>Pythiales</taxon>
        <taxon>Pythiaceae</taxon>
        <taxon>Globisporangium</taxon>
    </lineage>
</organism>
<evidence type="ECO:0000313" key="5">
    <source>
        <dbReference type="Proteomes" id="UP000019132"/>
    </source>
</evidence>
<dbReference type="Gene3D" id="1.10.220.10">
    <property type="entry name" value="Annexin"/>
    <property type="match status" value="4"/>
</dbReference>
<keyword evidence="5" id="KW-1185">Reference proteome</keyword>
<dbReference type="Proteomes" id="UP000019132">
    <property type="component" value="Unassembled WGS sequence"/>
</dbReference>
<dbReference type="InterPro" id="IPR001464">
    <property type="entry name" value="Annexin"/>
</dbReference>
<dbReference type="EMBL" id="GL376623">
    <property type="status" value="NOT_ANNOTATED_CDS"/>
    <property type="molecule type" value="Genomic_DNA"/>
</dbReference>
<comment type="similarity">
    <text evidence="1">Belongs to the annexin family.</text>
</comment>
<evidence type="ECO:0000313" key="4">
    <source>
        <dbReference type="EnsemblProtists" id="PYU1_T010229"/>
    </source>
</evidence>
<proteinExistence type="inferred from homology"/>
<dbReference type="EnsemblProtists" id="PYU1_T010229">
    <property type="protein sequence ID" value="PYU1_T010229"/>
    <property type="gene ID" value="PYU1_G010209"/>
</dbReference>
<reference evidence="5" key="2">
    <citation type="submission" date="2010-04" db="EMBL/GenBank/DDBJ databases">
        <authorList>
            <person name="Buell R."/>
            <person name="Hamilton J."/>
            <person name="Hostetler J."/>
        </authorList>
    </citation>
    <scope>NUCLEOTIDE SEQUENCE [LARGE SCALE GENOMIC DNA]</scope>
    <source>
        <strain evidence="5">DAOM:BR144</strain>
    </source>
</reference>
<dbReference type="InterPro" id="IPR037104">
    <property type="entry name" value="Annexin_sf"/>
</dbReference>
<evidence type="ECO:0008006" key="6">
    <source>
        <dbReference type="Google" id="ProtNLM"/>
    </source>
</evidence>
<dbReference type="GO" id="GO:0001786">
    <property type="term" value="F:phosphatidylserine binding"/>
    <property type="evidence" value="ECO:0007669"/>
    <property type="project" value="TreeGrafter"/>
</dbReference>
<dbReference type="STRING" id="431595.K3WZ30"/>
<keyword evidence="2" id="KW-0677">Repeat</keyword>
<evidence type="ECO:0000256" key="1">
    <source>
        <dbReference type="ARBA" id="ARBA00007831"/>
    </source>
</evidence>
<accession>K3WZ30</accession>
<dbReference type="GO" id="GO:0005886">
    <property type="term" value="C:plasma membrane"/>
    <property type="evidence" value="ECO:0007669"/>
    <property type="project" value="TreeGrafter"/>
</dbReference>
<keyword evidence="3" id="KW-0041">Annexin</keyword>
<dbReference type="SUPFAM" id="SSF47874">
    <property type="entry name" value="Annexin"/>
    <property type="match status" value="1"/>
</dbReference>
<protein>
    <recommendedName>
        <fullName evidence="6">Annexin</fullName>
    </recommendedName>
</protein>
<dbReference type="PROSITE" id="PS51897">
    <property type="entry name" value="ANNEXIN_2"/>
    <property type="match status" value="3"/>
</dbReference>
<evidence type="ECO:0000256" key="2">
    <source>
        <dbReference type="ARBA" id="ARBA00022737"/>
    </source>
</evidence>
<dbReference type="PANTHER" id="PTHR10502:SF102">
    <property type="entry name" value="ANNEXIN B11"/>
    <property type="match status" value="1"/>
</dbReference>
<sequence>MLNIYPPSAFDVYKKIKIHYSPSIDAACDEIYKACEGVGTDEKTIVKVLGPRSPNDRALIAYRYQELYNTSLRDLVKSETSGDFGYALQLISMSLPRAEAYIIYHAMKGLGTSEQLIYPIVLGRTNEELSILKKAFFEMYETDLSVMANDDLSGDFHYIITTALQEVLVEHKSSFHTREKAEEDAERIYKAGEGKWGTDEGGFVKTLLASPPKHIRHIDEIYTEKYKHGLVYAIESEFSGTSAQALSFYVRLALDPWNTVSELIENAMNGIGTDESALSAALVRYHPYLHKVKHSFEHKNKLSLRERVHEETTGRYQELLMYIIDAPVSIGEYA</sequence>
<dbReference type="PANTHER" id="PTHR10502">
    <property type="entry name" value="ANNEXIN"/>
    <property type="match status" value="1"/>
</dbReference>
<dbReference type="InterPro" id="IPR018502">
    <property type="entry name" value="Annexin_repeat"/>
</dbReference>
<dbReference type="OMA" id="VRGPLMQ"/>
<dbReference type="eggNOG" id="KOG0819">
    <property type="taxonomic scope" value="Eukaryota"/>
</dbReference>
<evidence type="ECO:0000256" key="3">
    <source>
        <dbReference type="ARBA" id="ARBA00023216"/>
    </source>
</evidence>
<dbReference type="GO" id="GO:0005737">
    <property type="term" value="C:cytoplasm"/>
    <property type="evidence" value="ECO:0007669"/>
    <property type="project" value="TreeGrafter"/>
</dbReference>
<reference evidence="5" key="1">
    <citation type="journal article" date="2010" name="Genome Biol.">
        <title>Genome sequence of the necrotrophic plant pathogen Pythium ultimum reveals original pathogenicity mechanisms and effector repertoire.</title>
        <authorList>
            <person name="Levesque C.A."/>
            <person name="Brouwer H."/>
            <person name="Cano L."/>
            <person name="Hamilton J.P."/>
            <person name="Holt C."/>
            <person name="Huitema E."/>
            <person name="Raffaele S."/>
            <person name="Robideau G.P."/>
            <person name="Thines M."/>
            <person name="Win J."/>
            <person name="Zerillo M.M."/>
            <person name="Beakes G.W."/>
            <person name="Boore J.L."/>
            <person name="Busam D."/>
            <person name="Dumas B."/>
            <person name="Ferriera S."/>
            <person name="Fuerstenberg S.I."/>
            <person name="Gachon C.M."/>
            <person name="Gaulin E."/>
            <person name="Govers F."/>
            <person name="Grenville-Briggs L."/>
            <person name="Horner N."/>
            <person name="Hostetler J."/>
            <person name="Jiang R.H."/>
            <person name="Johnson J."/>
            <person name="Krajaejun T."/>
            <person name="Lin H."/>
            <person name="Meijer H.J."/>
            <person name="Moore B."/>
            <person name="Morris P."/>
            <person name="Phuntmart V."/>
            <person name="Puiu D."/>
            <person name="Shetty J."/>
            <person name="Stajich J.E."/>
            <person name="Tripathy S."/>
            <person name="Wawra S."/>
            <person name="van West P."/>
            <person name="Whitty B.R."/>
            <person name="Coutinho P.M."/>
            <person name="Henrissat B."/>
            <person name="Martin F."/>
            <person name="Thomas P.D."/>
            <person name="Tyler B.M."/>
            <person name="De Vries R.P."/>
            <person name="Kamoun S."/>
            <person name="Yandell M."/>
            <person name="Tisserat N."/>
            <person name="Buell C.R."/>
        </authorList>
    </citation>
    <scope>NUCLEOTIDE SEQUENCE</scope>
    <source>
        <strain evidence="5">DAOM:BR144</strain>
    </source>
</reference>
<dbReference type="HOGENOM" id="CLU_025300_0_3_1"/>
<dbReference type="AlphaFoldDB" id="K3WZ30"/>
<dbReference type="PRINTS" id="PR00196">
    <property type="entry name" value="ANNEXIN"/>
</dbReference>